<feature type="domain" description="HAMP" evidence="6">
    <location>
        <begin position="254"/>
        <end position="307"/>
    </location>
</feature>
<feature type="transmembrane region" description="Helical" evidence="4">
    <location>
        <begin position="233"/>
        <end position="253"/>
    </location>
</feature>
<dbReference type="AlphaFoldDB" id="A0A1G8A011"/>
<gene>
    <name evidence="7" type="ORF">SAMN05443529_11061</name>
</gene>
<proteinExistence type="inferred from homology"/>
<dbReference type="GO" id="GO:0005886">
    <property type="term" value="C:plasma membrane"/>
    <property type="evidence" value="ECO:0007669"/>
    <property type="project" value="TreeGrafter"/>
</dbReference>
<keyword evidence="4" id="KW-1133">Transmembrane helix</keyword>
<name>A0A1G8A011_9FIRM</name>
<keyword evidence="4" id="KW-0812">Transmembrane</keyword>
<evidence type="ECO:0000259" key="6">
    <source>
        <dbReference type="PROSITE" id="PS50885"/>
    </source>
</evidence>
<keyword evidence="1" id="KW-0145">Chemotaxis</keyword>
<dbReference type="CDD" id="cd11386">
    <property type="entry name" value="MCP_signal"/>
    <property type="match status" value="1"/>
</dbReference>
<dbReference type="RefSeq" id="WP_092332995.1">
    <property type="nucleotide sequence ID" value="NZ_FNCP01000010.1"/>
</dbReference>
<dbReference type="InterPro" id="IPR024478">
    <property type="entry name" value="HlyB_4HB_MCP"/>
</dbReference>
<dbReference type="InterPro" id="IPR004090">
    <property type="entry name" value="Chemotax_Me-accpt_rcpt"/>
</dbReference>
<dbReference type="PROSITE" id="PS50885">
    <property type="entry name" value="HAMP"/>
    <property type="match status" value="1"/>
</dbReference>
<organism evidence="7 8">
    <name type="scientific">Desulfosporosinus hippei DSM 8344</name>
    <dbReference type="NCBI Taxonomy" id="1121419"/>
    <lineage>
        <taxon>Bacteria</taxon>
        <taxon>Bacillati</taxon>
        <taxon>Bacillota</taxon>
        <taxon>Clostridia</taxon>
        <taxon>Eubacteriales</taxon>
        <taxon>Desulfitobacteriaceae</taxon>
        <taxon>Desulfosporosinus</taxon>
    </lineage>
</organism>
<protein>
    <submittedName>
        <fullName evidence="7">Methyl-accepting chemotaxis protein</fullName>
    </submittedName>
</protein>
<evidence type="ECO:0000256" key="2">
    <source>
        <dbReference type="ARBA" id="ARBA00029447"/>
    </source>
</evidence>
<sequence>MKKFNLSKYKFSFNNYSLKSFGRLKFKFPHLKLIRTLRPKFTWFKNWKTFFKINALVGVMILFMLGLSYMGYYYYRQAKVAMNEIYSNSLISVKLINEAHANVRMIRSVNTELLLAPVDPSQKQNLLIQTTVLLSLINESLDNYTPLAQESLETVKLAKVRENLLKFSDQWLQVVLLIDSNDKQGAYSYYVNNLTSILEEIDTLLPEIVEFSAQKAKSTIVRENLNFLHAEKVLFGFPLVAALLAVAIGALVARAISKPLQIMLTNAQELAAGNLRVNQISSESKDEAGQLAQAFNQMTSSLATLVRRVSDSSDDVALSASQLLKITEQGSMASGQIAVVVSEVACGTEKQAAAVSETVAAIEQINANIQTVAEAGQHVTNLASQTAITTENGQKALTQAIEQMGNISKSTLLVKDAINQLTDSSEKIANIARLITNITEQTNLLALNAAIEAARAGEHGRGFSVVANEVRKLAEKAKAATGQIAELVVVNRENISQANLAMVAEEIHVNDGIKAVNNVGHGLDDILKMVNEVSGQVGGISSSIQQMAGGSQQIVSGVQEIGGVSQVNANQASKVSAAIEEFTASIDEISLSCQSLTNLAQDLQIGVSSFRL</sequence>
<evidence type="ECO:0000313" key="7">
    <source>
        <dbReference type="EMBL" id="SDH14231.1"/>
    </source>
</evidence>
<evidence type="ECO:0000256" key="4">
    <source>
        <dbReference type="SAM" id="Phobius"/>
    </source>
</evidence>
<keyword evidence="3" id="KW-0807">Transducer</keyword>
<dbReference type="SMART" id="SM00304">
    <property type="entry name" value="HAMP"/>
    <property type="match status" value="1"/>
</dbReference>
<dbReference type="GO" id="GO:0006935">
    <property type="term" value="P:chemotaxis"/>
    <property type="evidence" value="ECO:0007669"/>
    <property type="project" value="UniProtKB-KW"/>
</dbReference>
<dbReference type="SMART" id="SM00283">
    <property type="entry name" value="MA"/>
    <property type="match status" value="1"/>
</dbReference>
<dbReference type="Gene3D" id="6.10.340.10">
    <property type="match status" value="1"/>
</dbReference>
<dbReference type="Pfam" id="PF00672">
    <property type="entry name" value="HAMP"/>
    <property type="match status" value="1"/>
</dbReference>
<evidence type="ECO:0000256" key="1">
    <source>
        <dbReference type="ARBA" id="ARBA00022500"/>
    </source>
</evidence>
<dbReference type="EMBL" id="FNCP01000010">
    <property type="protein sequence ID" value="SDH14231.1"/>
    <property type="molecule type" value="Genomic_DNA"/>
</dbReference>
<dbReference type="PROSITE" id="PS50111">
    <property type="entry name" value="CHEMOTAXIS_TRANSDUC_2"/>
    <property type="match status" value="1"/>
</dbReference>
<dbReference type="InterPro" id="IPR051310">
    <property type="entry name" value="MCP_chemotaxis"/>
</dbReference>
<dbReference type="PANTHER" id="PTHR43531:SF11">
    <property type="entry name" value="METHYL-ACCEPTING CHEMOTAXIS PROTEIN 3"/>
    <property type="match status" value="1"/>
</dbReference>
<evidence type="ECO:0000259" key="5">
    <source>
        <dbReference type="PROSITE" id="PS50111"/>
    </source>
</evidence>
<evidence type="ECO:0000313" key="8">
    <source>
        <dbReference type="Proteomes" id="UP000198656"/>
    </source>
</evidence>
<dbReference type="Pfam" id="PF12729">
    <property type="entry name" value="4HB_MCP_1"/>
    <property type="match status" value="1"/>
</dbReference>
<dbReference type="PRINTS" id="PR00260">
    <property type="entry name" value="CHEMTRNSDUCR"/>
</dbReference>
<keyword evidence="8" id="KW-1185">Reference proteome</keyword>
<dbReference type="CDD" id="cd06225">
    <property type="entry name" value="HAMP"/>
    <property type="match status" value="1"/>
</dbReference>
<dbReference type="PANTHER" id="PTHR43531">
    <property type="entry name" value="PROTEIN ICFG"/>
    <property type="match status" value="1"/>
</dbReference>
<dbReference type="InterPro" id="IPR004089">
    <property type="entry name" value="MCPsignal_dom"/>
</dbReference>
<dbReference type="SUPFAM" id="SSF58104">
    <property type="entry name" value="Methyl-accepting chemotaxis protein (MCP) signaling domain"/>
    <property type="match status" value="1"/>
</dbReference>
<feature type="domain" description="Methyl-accepting transducer" evidence="5">
    <location>
        <begin position="326"/>
        <end position="562"/>
    </location>
</feature>
<dbReference type="STRING" id="1121419.SAMN05443529_11061"/>
<dbReference type="InterPro" id="IPR003660">
    <property type="entry name" value="HAMP_dom"/>
</dbReference>
<accession>A0A1G8A011</accession>
<dbReference type="GO" id="GO:0007165">
    <property type="term" value="P:signal transduction"/>
    <property type="evidence" value="ECO:0007669"/>
    <property type="project" value="UniProtKB-KW"/>
</dbReference>
<reference evidence="8" key="1">
    <citation type="submission" date="2016-10" db="EMBL/GenBank/DDBJ databases">
        <authorList>
            <person name="Varghese N."/>
            <person name="Submissions S."/>
        </authorList>
    </citation>
    <scope>NUCLEOTIDE SEQUENCE [LARGE SCALE GENOMIC DNA]</scope>
    <source>
        <strain evidence="8">DSM 8344</strain>
    </source>
</reference>
<comment type="similarity">
    <text evidence="2">Belongs to the methyl-accepting chemotaxis (MCP) protein family.</text>
</comment>
<dbReference type="Pfam" id="PF00015">
    <property type="entry name" value="MCPsignal"/>
    <property type="match status" value="1"/>
</dbReference>
<dbReference type="GO" id="GO:0004888">
    <property type="term" value="F:transmembrane signaling receptor activity"/>
    <property type="evidence" value="ECO:0007669"/>
    <property type="project" value="InterPro"/>
</dbReference>
<keyword evidence="4" id="KW-0472">Membrane</keyword>
<dbReference type="Gene3D" id="1.10.287.950">
    <property type="entry name" value="Methyl-accepting chemotaxis protein"/>
    <property type="match status" value="1"/>
</dbReference>
<dbReference type="OrthoDB" id="1790929at2"/>
<evidence type="ECO:0000256" key="3">
    <source>
        <dbReference type="PROSITE-ProRule" id="PRU00284"/>
    </source>
</evidence>
<feature type="transmembrane region" description="Helical" evidence="4">
    <location>
        <begin position="53"/>
        <end position="75"/>
    </location>
</feature>
<dbReference type="Proteomes" id="UP000198656">
    <property type="component" value="Unassembled WGS sequence"/>
</dbReference>